<evidence type="ECO:0000313" key="7">
    <source>
        <dbReference type="Proteomes" id="UP000050956"/>
    </source>
</evidence>
<dbReference type="InterPro" id="IPR036388">
    <property type="entry name" value="WH-like_DNA-bd_sf"/>
</dbReference>
<dbReference type="SUPFAM" id="SSF53850">
    <property type="entry name" value="Periplasmic binding protein-like II"/>
    <property type="match status" value="1"/>
</dbReference>
<proteinExistence type="inferred from homology"/>
<dbReference type="CDD" id="cd05466">
    <property type="entry name" value="PBP2_LTTR_substrate"/>
    <property type="match status" value="1"/>
</dbReference>
<organism evidence="6 7">
    <name type="scientific">Stenotrophomonas ginsengisoli</name>
    <dbReference type="NCBI Taxonomy" id="336566"/>
    <lineage>
        <taxon>Bacteria</taxon>
        <taxon>Pseudomonadati</taxon>
        <taxon>Pseudomonadota</taxon>
        <taxon>Gammaproteobacteria</taxon>
        <taxon>Lysobacterales</taxon>
        <taxon>Lysobacteraceae</taxon>
        <taxon>Stenotrophomonas</taxon>
    </lineage>
</organism>
<comment type="similarity">
    <text evidence="1">Belongs to the LysR transcriptional regulatory family.</text>
</comment>
<dbReference type="InterPro" id="IPR036390">
    <property type="entry name" value="WH_DNA-bd_sf"/>
</dbReference>
<reference evidence="6 7" key="1">
    <citation type="submission" date="2015-05" db="EMBL/GenBank/DDBJ databases">
        <title>Genome sequencing and analysis of members of genus Stenotrophomonas.</title>
        <authorList>
            <person name="Patil P.P."/>
            <person name="Midha S."/>
            <person name="Patil P.B."/>
        </authorList>
    </citation>
    <scope>NUCLEOTIDE SEQUENCE [LARGE SCALE GENOMIC DNA]</scope>
    <source>
        <strain evidence="6 7">DSM 24757</strain>
    </source>
</reference>
<dbReference type="EMBL" id="LDJM01000011">
    <property type="protein sequence ID" value="KRG78367.1"/>
    <property type="molecule type" value="Genomic_DNA"/>
</dbReference>
<feature type="domain" description="HTH lysR-type" evidence="5">
    <location>
        <begin position="1"/>
        <end position="58"/>
    </location>
</feature>
<keyword evidence="2" id="KW-0805">Transcription regulation</keyword>
<dbReference type="PROSITE" id="PS50931">
    <property type="entry name" value="HTH_LYSR"/>
    <property type="match status" value="1"/>
</dbReference>
<dbReference type="Pfam" id="PF00126">
    <property type="entry name" value="HTH_1"/>
    <property type="match status" value="1"/>
</dbReference>
<evidence type="ECO:0000256" key="1">
    <source>
        <dbReference type="ARBA" id="ARBA00009437"/>
    </source>
</evidence>
<keyword evidence="7" id="KW-1185">Reference proteome</keyword>
<evidence type="ECO:0000313" key="6">
    <source>
        <dbReference type="EMBL" id="KRG78367.1"/>
    </source>
</evidence>
<evidence type="ECO:0000256" key="4">
    <source>
        <dbReference type="ARBA" id="ARBA00023163"/>
    </source>
</evidence>
<keyword evidence="4" id="KW-0804">Transcription</keyword>
<dbReference type="GO" id="GO:0005829">
    <property type="term" value="C:cytosol"/>
    <property type="evidence" value="ECO:0007669"/>
    <property type="project" value="TreeGrafter"/>
</dbReference>
<evidence type="ECO:0000259" key="5">
    <source>
        <dbReference type="PROSITE" id="PS50931"/>
    </source>
</evidence>
<dbReference type="InterPro" id="IPR050950">
    <property type="entry name" value="HTH-type_LysR_regulators"/>
</dbReference>
<dbReference type="STRING" id="336566.ABB30_04820"/>
<keyword evidence="3" id="KW-0238">DNA-binding</keyword>
<protein>
    <submittedName>
        <fullName evidence="6">LysR family transcriptional regulator</fullName>
    </submittedName>
</protein>
<dbReference type="SUPFAM" id="SSF46785">
    <property type="entry name" value="Winged helix' DNA-binding domain"/>
    <property type="match status" value="1"/>
</dbReference>
<dbReference type="AlphaFoldDB" id="A0A0R0D7Z9"/>
<dbReference type="PATRIC" id="fig|336566.3.peg.305"/>
<dbReference type="FunFam" id="1.10.10.10:FF:000001">
    <property type="entry name" value="LysR family transcriptional regulator"/>
    <property type="match status" value="1"/>
</dbReference>
<dbReference type="OrthoDB" id="646694at2"/>
<evidence type="ECO:0000256" key="3">
    <source>
        <dbReference type="ARBA" id="ARBA00023125"/>
    </source>
</evidence>
<dbReference type="InterPro" id="IPR000847">
    <property type="entry name" value="LysR_HTH_N"/>
</dbReference>
<comment type="caution">
    <text evidence="6">The sequence shown here is derived from an EMBL/GenBank/DDBJ whole genome shotgun (WGS) entry which is preliminary data.</text>
</comment>
<dbReference type="RefSeq" id="WP_057637169.1">
    <property type="nucleotide sequence ID" value="NZ_LDJM01000011.1"/>
</dbReference>
<dbReference type="GO" id="GO:0003700">
    <property type="term" value="F:DNA-binding transcription factor activity"/>
    <property type="evidence" value="ECO:0007669"/>
    <property type="project" value="InterPro"/>
</dbReference>
<gene>
    <name evidence="6" type="ORF">ABB30_04820</name>
</gene>
<dbReference type="GO" id="GO:0003677">
    <property type="term" value="F:DNA binding"/>
    <property type="evidence" value="ECO:0007669"/>
    <property type="project" value="UniProtKB-KW"/>
</dbReference>
<sequence length="292" mass="31215">MDLTSLAVFVAVAEHGGFSAAAQRLHLTQPAVSKRIAQLEAELDVRLLDRLGRQVVPTEAGQLLLGRARRLLTEASDTRRALAALGDGVAGSLRIATSHHIGLHHLPPLLKRYAQQFPQVELDIAFVDSEQAYARVLDGAAELAVTTLAAHTAAPLLAQPLWEDPLCFMVASDHPLAARKRVSLHDLAAHPAVLPDPGTFTHKLIAGLFAQHGLELQVRLRTNYLETIRMLVGVGMAWSALPASLLDAQVVALPVSGAHLQRQLGWVRHGGRTLSRAADAFAGLLQASAGKA</sequence>
<accession>A0A0R0D7Z9</accession>
<dbReference type="InterPro" id="IPR005119">
    <property type="entry name" value="LysR_subst-bd"/>
</dbReference>
<dbReference type="Gene3D" id="3.40.190.290">
    <property type="match status" value="1"/>
</dbReference>
<dbReference type="Gene3D" id="1.10.10.10">
    <property type="entry name" value="Winged helix-like DNA-binding domain superfamily/Winged helix DNA-binding domain"/>
    <property type="match status" value="1"/>
</dbReference>
<dbReference type="PRINTS" id="PR00039">
    <property type="entry name" value="HTHLYSR"/>
</dbReference>
<dbReference type="Pfam" id="PF03466">
    <property type="entry name" value="LysR_substrate"/>
    <property type="match status" value="1"/>
</dbReference>
<dbReference type="PANTHER" id="PTHR30419:SF8">
    <property type="entry name" value="NITROGEN ASSIMILATION TRANSCRIPTIONAL ACTIVATOR-RELATED"/>
    <property type="match status" value="1"/>
</dbReference>
<dbReference type="Proteomes" id="UP000050956">
    <property type="component" value="Unassembled WGS sequence"/>
</dbReference>
<name>A0A0R0D7Z9_9GAMM</name>
<dbReference type="PANTHER" id="PTHR30419">
    <property type="entry name" value="HTH-TYPE TRANSCRIPTIONAL REGULATOR YBHD"/>
    <property type="match status" value="1"/>
</dbReference>
<evidence type="ECO:0000256" key="2">
    <source>
        <dbReference type="ARBA" id="ARBA00023015"/>
    </source>
</evidence>